<sequence length="172" mass="18759">MKAVTWQRWISIAVGGFALMLVLQPAFAQPAALPAGLPELPALGEEMQRDTRSGLALRGYDPVAYQAEGRAVAGRPDYELSYQGYVWRFATAANREAFRDAPEAYEPAFAGFDPLAVSEGRAVESDPGRFAIVGSRLFLFRSEASRGRFMAETGLLASAEASWPEVSRQIAR</sequence>
<dbReference type="AlphaFoldDB" id="A0A370L6H5"/>
<dbReference type="NCBIfam" id="NF041384">
    <property type="entry name" value="YHS_seleno_dom"/>
    <property type="match status" value="1"/>
</dbReference>
<evidence type="ECO:0008006" key="4">
    <source>
        <dbReference type="Google" id="ProtNLM"/>
    </source>
</evidence>
<evidence type="ECO:0000313" key="2">
    <source>
        <dbReference type="EMBL" id="RDJ25360.1"/>
    </source>
</evidence>
<dbReference type="OrthoDB" id="344729at2"/>
<gene>
    <name evidence="2" type="ORF">DWE98_11545</name>
</gene>
<dbReference type="EMBL" id="QQTP01000005">
    <property type="protein sequence ID" value="RDJ25360.1"/>
    <property type="molecule type" value="Genomic_DNA"/>
</dbReference>
<evidence type="ECO:0000256" key="1">
    <source>
        <dbReference type="SAM" id="SignalP"/>
    </source>
</evidence>
<keyword evidence="1" id="KW-0732">Signal</keyword>
<keyword evidence="3" id="KW-1185">Reference proteome</keyword>
<feature type="signal peptide" evidence="1">
    <location>
        <begin position="1"/>
        <end position="28"/>
    </location>
</feature>
<accession>A0A370L6H5</accession>
<dbReference type="RefSeq" id="WP_114829407.1">
    <property type="nucleotide sequence ID" value="NZ_QQTO01000021.1"/>
</dbReference>
<name>A0A370L6H5_9HYPH</name>
<evidence type="ECO:0000313" key="3">
    <source>
        <dbReference type="Proteomes" id="UP000255207"/>
    </source>
</evidence>
<proteinExistence type="predicted"/>
<comment type="caution">
    <text evidence="2">The sequence shown here is derived from an EMBL/GenBank/DDBJ whole genome shotgun (WGS) entry which is preliminary data.</text>
</comment>
<protein>
    <recommendedName>
        <fullName evidence="4">YHS domain-containing protein</fullName>
    </recommendedName>
</protein>
<feature type="chain" id="PRO_5030068430" description="YHS domain-containing protein" evidence="1">
    <location>
        <begin position="29"/>
        <end position="172"/>
    </location>
</feature>
<dbReference type="Proteomes" id="UP000255207">
    <property type="component" value="Unassembled WGS sequence"/>
</dbReference>
<organism evidence="2 3">
    <name type="scientific">Bosea caraganae</name>
    <dbReference type="NCBI Taxonomy" id="2763117"/>
    <lineage>
        <taxon>Bacteria</taxon>
        <taxon>Pseudomonadati</taxon>
        <taxon>Pseudomonadota</taxon>
        <taxon>Alphaproteobacteria</taxon>
        <taxon>Hyphomicrobiales</taxon>
        <taxon>Boseaceae</taxon>
        <taxon>Bosea</taxon>
    </lineage>
</organism>
<reference evidence="3" key="1">
    <citation type="submission" date="2018-07" db="EMBL/GenBank/DDBJ databases">
        <authorList>
            <person name="Safronova V.I."/>
            <person name="Chirak E.R."/>
            <person name="Sazanova A.L."/>
        </authorList>
    </citation>
    <scope>NUCLEOTIDE SEQUENCE [LARGE SCALE GENOMIC DNA]</scope>
    <source>
        <strain evidence="3">RCAM04685</strain>
    </source>
</reference>